<feature type="transmembrane region" description="Helical" evidence="6">
    <location>
        <begin position="3346"/>
        <end position="3368"/>
    </location>
</feature>
<evidence type="ECO:0000256" key="5">
    <source>
        <dbReference type="SAM" id="MobiDB-lite"/>
    </source>
</evidence>
<dbReference type="InterPro" id="IPR015919">
    <property type="entry name" value="Cadherin-like_sf"/>
</dbReference>
<feature type="domain" description="Cadherin" evidence="7">
    <location>
        <begin position="640"/>
        <end position="736"/>
    </location>
</feature>
<dbReference type="EMBL" id="FN668639">
    <property type="protein sequence ID" value="CBK20376.2"/>
    <property type="molecule type" value="Genomic_DNA"/>
</dbReference>
<dbReference type="OMA" id="TDTYCAD"/>
<feature type="compositionally biased region" description="Acidic residues" evidence="5">
    <location>
        <begin position="3516"/>
        <end position="3527"/>
    </location>
</feature>
<evidence type="ECO:0000313" key="8">
    <source>
        <dbReference type="EMBL" id="CBK20376.2"/>
    </source>
</evidence>
<dbReference type="InterPro" id="IPR013783">
    <property type="entry name" value="Ig-like_fold"/>
</dbReference>
<evidence type="ECO:0000256" key="4">
    <source>
        <dbReference type="ARBA" id="ARBA00023136"/>
    </source>
</evidence>
<dbReference type="GO" id="GO:0016342">
    <property type="term" value="C:catenin complex"/>
    <property type="evidence" value="ECO:0007669"/>
    <property type="project" value="TreeGrafter"/>
</dbReference>
<feature type="domain" description="Cadherin" evidence="7">
    <location>
        <begin position="1355"/>
        <end position="1459"/>
    </location>
</feature>
<dbReference type="PROSITE" id="PS50268">
    <property type="entry name" value="CADHERIN_2"/>
    <property type="match status" value="12"/>
</dbReference>
<dbReference type="InterPro" id="IPR002126">
    <property type="entry name" value="Cadherin-like_dom"/>
</dbReference>
<dbReference type="Pfam" id="PF01833">
    <property type="entry name" value="TIG"/>
    <property type="match status" value="4"/>
</dbReference>
<protein>
    <recommendedName>
        <fullName evidence="7">Cadherin domain-containing protein</fullName>
    </recommendedName>
</protein>
<feature type="transmembrane region" description="Helical" evidence="6">
    <location>
        <begin position="3084"/>
        <end position="3102"/>
    </location>
</feature>
<dbReference type="PRINTS" id="PR00205">
    <property type="entry name" value="CADHERIN"/>
</dbReference>
<feature type="transmembrane region" description="Helical" evidence="6">
    <location>
        <begin position="3405"/>
        <end position="3425"/>
    </location>
</feature>
<feature type="domain" description="Cadherin" evidence="7">
    <location>
        <begin position="736"/>
        <end position="835"/>
    </location>
</feature>
<dbReference type="Gene3D" id="2.60.40.10">
    <property type="entry name" value="Immunoglobulins"/>
    <property type="match status" value="6"/>
</dbReference>
<keyword evidence="4 6" id="KW-0472">Membrane</keyword>
<feature type="domain" description="Cadherin" evidence="7">
    <location>
        <begin position="834"/>
        <end position="933"/>
    </location>
</feature>
<reference evidence="8" key="1">
    <citation type="submission" date="2010-02" db="EMBL/GenBank/DDBJ databases">
        <title>Sequencing and annotation of the Blastocystis hominis genome.</title>
        <authorList>
            <person name="Wincker P."/>
        </authorList>
    </citation>
    <scope>NUCLEOTIDE SEQUENCE</scope>
    <source>
        <strain evidence="8">Singapore isolate B</strain>
    </source>
</reference>
<dbReference type="GeneID" id="24918017"/>
<feature type="transmembrane region" description="Helical" evidence="6">
    <location>
        <begin position="3167"/>
        <end position="3185"/>
    </location>
</feature>
<keyword evidence="3" id="KW-0106">Calcium</keyword>
<accession>D8LXS1</accession>
<dbReference type="Pfam" id="PF00028">
    <property type="entry name" value="Cadherin"/>
    <property type="match status" value="4"/>
</dbReference>
<feature type="region of interest" description="Disordered" evidence="5">
    <location>
        <begin position="3509"/>
        <end position="3542"/>
    </location>
</feature>
<feature type="domain" description="Cadherin" evidence="7">
    <location>
        <begin position="1578"/>
        <end position="1683"/>
    </location>
</feature>
<dbReference type="GO" id="GO:0007156">
    <property type="term" value="P:homophilic cell adhesion via plasma membrane adhesion molecules"/>
    <property type="evidence" value="ECO:0007669"/>
    <property type="project" value="InterPro"/>
</dbReference>
<dbReference type="GO" id="GO:0045296">
    <property type="term" value="F:cadherin binding"/>
    <property type="evidence" value="ECO:0007669"/>
    <property type="project" value="TreeGrafter"/>
</dbReference>
<keyword evidence="6" id="KW-0812">Transmembrane</keyword>
<dbReference type="InterPro" id="IPR014756">
    <property type="entry name" value="Ig_E-set"/>
</dbReference>
<evidence type="ECO:0000256" key="6">
    <source>
        <dbReference type="SAM" id="Phobius"/>
    </source>
</evidence>
<feature type="transmembrane region" description="Helical" evidence="6">
    <location>
        <begin position="3321"/>
        <end position="3340"/>
    </location>
</feature>
<evidence type="ECO:0000256" key="3">
    <source>
        <dbReference type="ARBA" id="ARBA00022837"/>
    </source>
</evidence>
<evidence type="ECO:0000313" key="9">
    <source>
        <dbReference type="Proteomes" id="UP000008312"/>
    </source>
</evidence>
<dbReference type="SMART" id="SM00112">
    <property type="entry name" value="CA"/>
    <property type="match status" value="13"/>
</dbReference>
<dbReference type="CDD" id="cd00603">
    <property type="entry name" value="IPT_PCSR"/>
    <property type="match status" value="2"/>
</dbReference>
<keyword evidence="2" id="KW-0677">Repeat</keyword>
<feature type="domain" description="Cadherin" evidence="7">
    <location>
        <begin position="1141"/>
        <end position="1249"/>
    </location>
</feature>
<feature type="domain" description="Cadherin" evidence="7">
    <location>
        <begin position="538"/>
        <end position="632"/>
    </location>
</feature>
<dbReference type="InterPro" id="IPR039808">
    <property type="entry name" value="Cadherin"/>
</dbReference>
<comment type="subcellular location">
    <subcellularLocation>
        <location evidence="1">Membrane</location>
    </subcellularLocation>
</comment>
<sequence length="3570" mass="393585">MSLYCETYLIFVIHDVPERPLFIKNQNWSGGIIPTIAYINESASVHTVIGNQLLFTDPDIHDSHAFTLSCIDSTISCPYDINDQGTVYLKDLQYFDYKVKEQWPIRVRVTDSSMLFDEIMLSIHLLDVNEPPHFPQNTLYRIGSYPPQLYDSIGIPVTAVDPENNIVSYSLSNSTLFSIDNIGQIRLISFAVNPWMSYNVTVTATDSEGLIDSTLVIISFNTDDSNSFEVKNQSYIVAEDHPINISLSPALTAIGTFASPLRYELSSSASPFMIDSESGLLYHSLPLDYESTSFYAFQVVVTDYYGNHATGNITISVTNVNEPPALSQDSCLAYRSIMEESEDNTFLYPEFIATDPDFNDTLTFSARPIHSSDDLPFRIHPTLGLMYVTNSSSLKYQYHSYYDFFVTVTDSGGLNDSCLIHIDVTKRNHPPVLHWIQNDIFVREDIPQGSLISIPIFATDDDQLSYSVTDITNTTVENYSFPFSFVADDIVLSVEEMLDYESISEYRLMLCVFDSVAQSSCDNVTIHVIDVNEPPMFENDSYSLSLPENTPVGTFMLNVTASDPENHIIYYSADSSVISIDKWSGQISLNRKLDYEETESFNITLIAIDEYGLSSSALLIINVIDINESPVCLDSMGSVVNVMENEPVGSVIATINVTDIEVQHGRQSLSYSLIDDDVSQFTVNQYGEVIINEPLNYWNQSHFTLHVHVEDNGIPVLSTQCSITIHVIDVNDPPTLHGPSIIHVAEDMPLYKPIETGLWASDPDVGQQLFFDIELNEVFGIDPLSGKLFLKQHLDYETRNMYTIQITVHDISQNPLSDSKTLTVLVDDVNEPPQSYETAFFVSESTPVGSIIGFISYHDPDQGVNGTVHCYQQSHLDLFKTHNTTCRVSLISELDYEQEQEYNLLIQLIDGGGLVVSNVIRIIVLDVNEPPVISVPSTTLSIVSDTPINTTLAYPITVSDPENDDVLLFLSNFVAPLPVSLIHVTGNQYGLMVNDTLTNSFSFQLNALDHHDLSSSVLISIEVIPATPINPIYHPVSCYVAECSDFPATLENCTLSIENSDMFTNVTFIKEFSIASNDFAIQPLTSKTASVQVIGEVDYEVMNHYVIPILIEGVNLQGKLLSIHSFFMIDVIDVNEAPTFDSEPTIVYVYENSEEDTVLYPCLRAVDPDVSDWNYTIVYSMSAENDTNEWIGIQTYTGCLVVKQSGLDYENSTQPKSFDLQIVATDMHGAYSTRFIHVEVLNVNEPPFFSSSSYYFTLLAPVPLNTEIGYPLPVMDEDLNSVNTFSIEQQSCPSGFSIDSASGQLITGSSQIPQFGISLDHNVTCIIHVKVEDEGGLSDYTLVYVTIVRDVRPPEIHSDSFTVQENPAENTIIGTLTATSMCDSTLLGGIEFMILPSQYSHIVSVDEDLLIVKEPDYFDYESLTSFSILVLAVDKACFNVSSIKEIAIFISDVNEPPMVIDAFYHVYPGVSYPLSLSPSIIAADPEGSALHFSLLSSNPNVTINDSGFVQLLGDLTATIPNNPEIAPSVTTHRFIFTGIVADSSDEALSSQFNITIDVDKLHQEDQASLPSYSLSFKEGSESNRSISEATPVGSVVGEPFEVETADENPTLFYHIPMCSPYCPVFIHSVFGYLVLNTTLDFESVPSYQLNVTVTNGVVLEWILVTLVVEDADDCAITSITPQLLTFSSNHLIMSGQNLSPKGQAFGFSGQLITGESYTTDFDAIYTVFDAMGGVLQTGSLSNCSVIGMDLVDCEMPATMGSYASIQVTWKSSIPSSIQHICSMSTSILHYEDLHLTDVKNSNGMSTTGAVVCFVGENMGSSEIYSPALGSSHLSASATLVDSTEISLTSCEYNSEEEICCLLDNGYGSTIHWKMCLFGSCSTLEKGSFAVPVISNVSASTNLNCLGGDEITIYGSNFGTNSTALIVLMGSDSVQSKLTHCEFVVLHSVIRCRSVEGSGESLVFSVTVGDQSSAPFVSSLAYSPPVIQNVYGIGSANALTSGGQVVYVSGLNLGAYDGVSRLLYGNSTDLPFVTSPCDMILPHTLLRCITSPGSGYQDRWVVEVESHRSQPFIQQTGIYGYPAVIDVDKLHVGMPPEGGLEITITGANFGSEDALLRVWYVNEWGQSYLPECWIHQNHTQLKCITTAGIGKSIQWNIEVNGLLSENVFTMAYVTPTVSSVECKTTGCGRVSGNEAVVLRGTNFANATIEATYGFTGSEFVAQQCHVVSNTMIECLTAAGVGQELIWKVWIGGQEAIVSSTALFSYDETEISYLEGKPIALKGGDLVFIHVSNDFVGCSECSFQMMFNGVSVDAAIQNSTTLEAISPPIQYIVINVQVIVYYRQYLVETTNIISLPIQNPTIESTMIQSISNLDTYQLSLIGENFGFLESVVSVHIMSSEGEASNCTLDRVSNDFVSCRTHCSDGSVYLERNTVQSNTVEFATNSVKFDLSGFSTDIEGYLIYPQLFNTTGGEQLTIRGEDFPSTLQVTIGKLQCQRSSLNSTFLSCIVPPGEGRLLPVRIISNQKVLLQIFMSYYEPYISTVSPSSLQFDTQILEIEGVNFGLNPLVLVSGFSFGSLNCSVNSHTHTWIQCSLEAIDALGLALQINVADQTSNTVILTTIPPKIELIEVTNLNGMELQGVPTDGEGILTIHGVNLDADVTLCRMNDQMLQIVSRNSTIVQCRLIPSFDAVAAIQILADSLHSNIVSIPYLSPVIAAISPSEGNTNGGETITIYGSNFGCSNANKDFIQIHFGSSLIPVDAIHHCSHASIEFKSPEGQGTDIPVYISRYNYSSLHSYFNYSAPVIHAYQASVMNQDQLVLKTQSSLMFEQPVFILDGANFGSHSAEVFVSGKDCVVLQQSHSQIVCISPLFLGGTHDIHVVVAGQSSNSVNYTFPSPQVTAIQPLMVESVESTLYLDVSHLPPVSGLQIQIKVGSIVVDQCHVSLASKDTMHYIECHLPELPRGEWKMNLAIAYEEISIPKTFDTLTVVCKENQYAAIGEYCVVCPENTYCPANSSIPEALPGGWVVEGEDGSHSIVEECFYSDACIGGNLCAQGYQGFKCYDCAAGYSRLGKWSCSQCPSGFSKAFPMIGWIGVCVLLYIASVCRYSTRFVWFTLLIDAFQLIGLLSVFRDHFSSILAPLIDFCSMFVLEMDMFHLDCYFPSISESTIWILALLTMLCCFVLGTATRFLLSHSEKKESWNRESGTLLTHFTSLLYVLLFPILYHSLQSLSCNNKYYMQSRGVSFSGLAMCWLDADYSWVLIMSALVLLLSVGMIFYSYSQTKRDLAFMESACSSKGAQSMILPGKSHRMELLGRVFKNQSPICFFIAMIPKSIVVFFLILFREEIHLQTIFILLFIPMLCVAILFTAPFRITQKQLKKPMAESAVDSSISGVGEHLTQSATTHKHWYFNVNYLLIEELLLFLGFYADSIIPTSQLSAWRIAVEVFIIICSSLFVISTVLLGIGELAFKNANSFFDVISEKKARPITEQVILARFQDKKIEVNSVTQRWEEIPKRDEEEQETDEKEEEKEERSEEIGNVDERHQNQLDAARQQRIVEAIDAFGKRLSTDSHD</sequence>
<evidence type="ECO:0000259" key="7">
    <source>
        <dbReference type="PROSITE" id="PS50268"/>
    </source>
</evidence>
<dbReference type="SUPFAM" id="SSF81296">
    <property type="entry name" value="E set domains"/>
    <property type="match status" value="5"/>
</dbReference>
<proteinExistence type="predicted"/>
<dbReference type="SUPFAM" id="SSF49313">
    <property type="entry name" value="Cadherin-like"/>
    <property type="match status" value="12"/>
</dbReference>
<keyword evidence="6" id="KW-1133">Transmembrane helix</keyword>
<dbReference type="OrthoDB" id="203595at2759"/>
<dbReference type="CDD" id="cd00102">
    <property type="entry name" value="IPT"/>
    <property type="match status" value="1"/>
</dbReference>
<evidence type="ECO:0000256" key="2">
    <source>
        <dbReference type="ARBA" id="ARBA00022737"/>
    </source>
</evidence>
<feature type="transmembrane region" description="Helical" evidence="6">
    <location>
        <begin position="3109"/>
        <end position="3129"/>
    </location>
</feature>
<feature type="transmembrane region" description="Helical" evidence="6">
    <location>
        <begin position="3205"/>
        <end position="3222"/>
    </location>
</feature>
<name>D8LXS1_BLAHO</name>
<feature type="transmembrane region" description="Helical" evidence="6">
    <location>
        <begin position="3437"/>
        <end position="3461"/>
    </location>
</feature>
<keyword evidence="9" id="KW-1185">Reference proteome</keyword>
<feature type="domain" description="Cadherin" evidence="7">
    <location>
        <begin position="1079"/>
        <end position="1140"/>
    </location>
</feature>
<feature type="domain" description="Cadherin" evidence="7">
    <location>
        <begin position="336"/>
        <end position="433"/>
    </location>
</feature>
<dbReference type="InterPro" id="IPR002909">
    <property type="entry name" value="IPT_dom"/>
</dbReference>
<dbReference type="Proteomes" id="UP000008312">
    <property type="component" value="Unassembled WGS sequence"/>
</dbReference>
<dbReference type="GO" id="GO:0016477">
    <property type="term" value="P:cell migration"/>
    <property type="evidence" value="ECO:0007669"/>
    <property type="project" value="TreeGrafter"/>
</dbReference>
<dbReference type="CDD" id="cd11304">
    <property type="entry name" value="Cadherin_repeat"/>
    <property type="match status" value="11"/>
</dbReference>
<dbReference type="GO" id="GO:0008013">
    <property type="term" value="F:beta-catenin binding"/>
    <property type="evidence" value="ECO:0007669"/>
    <property type="project" value="TreeGrafter"/>
</dbReference>
<dbReference type="RefSeq" id="XP_012894424.1">
    <property type="nucleotide sequence ID" value="XM_013038970.1"/>
</dbReference>
<feature type="domain" description="Cadherin" evidence="7">
    <location>
        <begin position="39"/>
        <end position="134"/>
    </location>
</feature>
<organism evidence="8">
    <name type="scientific">Blastocystis hominis</name>
    <dbReference type="NCBI Taxonomy" id="12968"/>
    <lineage>
        <taxon>Eukaryota</taxon>
        <taxon>Sar</taxon>
        <taxon>Stramenopiles</taxon>
        <taxon>Bigyra</taxon>
        <taxon>Opalozoa</taxon>
        <taxon>Opalinata</taxon>
        <taxon>Blastocystidae</taxon>
        <taxon>Blastocystis</taxon>
    </lineage>
</organism>
<dbReference type="Gene3D" id="2.60.40.60">
    <property type="entry name" value="Cadherins"/>
    <property type="match status" value="12"/>
</dbReference>
<evidence type="ECO:0000256" key="1">
    <source>
        <dbReference type="ARBA" id="ARBA00004370"/>
    </source>
</evidence>
<feature type="compositionally biased region" description="Basic and acidic residues" evidence="5">
    <location>
        <begin position="3528"/>
        <end position="3542"/>
    </location>
</feature>
<dbReference type="PANTHER" id="PTHR24027">
    <property type="entry name" value="CADHERIN-23"/>
    <property type="match status" value="1"/>
</dbReference>
<feature type="domain" description="Cadherin" evidence="7">
    <location>
        <begin position="442"/>
        <end position="537"/>
    </location>
</feature>
<feature type="transmembrane region" description="Helical" evidence="6">
    <location>
        <begin position="3257"/>
        <end position="3277"/>
    </location>
</feature>
<gene>
    <name evidence="8" type="ORF">GSBLH_T00000723001</name>
</gene>
<dbReference type="PANTHER" id="PTHR24027:SF438">
    <property type="entry name" value="CADHERIN 23"/>
    <property type="match status" value="1"/>
</dbReference>
<feature type="domain" description="Cadherin" evidence="7">
    <location>
        <begin position="229"/>
        <end position="326"/>
    </location>
</feature>
<dbReference type="InParanoid" id="D8LXS1"/>
<dbReference type="GO" id="GO:0005509">
    <property type="term" value="F:calcium ion binding"/>
    <property type="evidence" value="ECO:0007669"/>
    <property type="project" value="InterPro"/>
</dbReference>